<dbReference type="AlphaFoldDB" id="A0A516GGK6"/>
<keyword evidence="1" id="KW-1133">Transmembrane helix</keyword>
<evidence type="ECO:0000313" key="2">
    <source>
        <dbReference type="EMBL" id="QDO90480.1"/>
    </source>
</evidence>
<accession>A0A516GGK6</accession>
<dbReference type="OrthoDB" id="5149277at2"/>
<protein>
    <submittedName>
        <fullName evidence="2">DUF2530 domain-containing protein</fullName>
    </submittedName>
</protein>
<sequence>MPPHLSEQSPLPPIDPPVVTLRTIRLVRWGIALWALALVVLAFVPSLREGERDWWFWVPVAGIALGAIGHFYLARGRGNAADA</sequence>
<feature type="transmembrane region" description="Helical" evidence="1">
    <location>
        <begin position="54"/>
        <end position="73"/>
    </location>
</feature>
<organism evidence="2 3">
    <name type="scientific">Ornithinimicrobium ciconiae</name>
    <dbReference type="NCBI Taxonomy" id="2594265"/>
    <lineage>
        <taxon>Bacteria</taxon>
        <taxon>Bacillati</taxon>
        <taxon>Actinomycetota</taxon>
        <taxon>Actinomycetes</taxon>
        <taxon>Micrococcales</taxon>
        <taxon>Ornithinimicrobiaceae</taxon>
        <taxon>Ornithinimicrobium</taxon>
    </lineage>
</organism>
<dbReference type="KEGG" id="orz:FNH13_17125"/>
<proteinExistence type="predicted"/>
<evidence type="ECO:0000313" key="3">
    <source>
        <dbReference type="Proteomes" id="UP000315395"/>
    </source>
</evidence>
<keyword evidence="3" id="KW-1185">Reference proteome</keyword>
<dbReference type="EMBL" id="CP041616">
    <property type="protein sequence ID" value="QDO90480.1"/>
    <property type="molecule type" value="Genomic_DNA"/>
</dbReference>
<name>A0A516GGK6_9MICO</name>
<dbReference type="Proteomes" id="UP000315395">
    <property type="component" value="Chromosome"/>
</dbReference>
<dbReference type="InterPro" id="IPR019681">
    <property type="entry name" value="DUF2530"/>
</dbReference>
<dbReference type="Pfam" id="PF10745">
    <property type="entry name" value="DUF2530"/>
    <property type="match status" value="1"/>
</dbReference>
<feature type="transmembrane region" description="Helical" evidence="1">
    <location>
        <begin position="26"/>
        <end position="48"/>
    </location>
</feature>
<keyword evidence="1" id="KW-0472">Membrane</keyword>
<reference evidence="2 3" key="1">
    <citation type="submission" date="2019-07" db="EMBL/GenBank/DDBJ databases">
        <title>complete genome sequencing of Ornithinimicrobium sp. H23M54.</title>
        <authorList>
            <person name="Bae J.-W."/>
            <person name="Lee S.-Y."/>
        </authorList>
    </citation>
    <scope>NUCLEOTIDE SEQUENCE [LARGE SCALE GENOMIC DNA]</scope>
    <source>
        <strain evidence="2 3">H23M54</strain>
    </source>
</reference>
<keyword evidence="1" id="KW-0812">Transmembrane</keyword>
<gene>
    <name evidence="2" type="ORF">FNH13_17125</name>
</gene>
<evidence type="ECO:0000256" key="1">
    <source>
        <dbReference type="SAM" id="Phobius"/>
    </source>
</evidence>